<feature type="domain" description="HTH marR-type" evidence="4">
    <location>
        <begin position="1"/>
        <end position="148"/>
    </location>
</feature>
<name>A0A4R8WV18_9MICO</name>
<organism evidence="5 6">
    <name type="scientific">Cryobacterium algoritolerans</name>
    <dbReference type="NCBI Taxonomy" id="1259184"/>
    <lineage>
        <taxon>Bacteria</taxon>
        <taxon>Bacillati</taxon>
        <taxon>Actinomycetota</taxon>
        <taxon>Actinomycetes</taxon>
        <taxon>Micrococcales</taxon>
        <taxon>Microbacteriaceae</taxon>
        <taxon>Cryobacterium</taxon>
    </lineage>
</organism>
<accession>A0A4R8WV18</accession>
<comment type="caution">
    <text evidence="5">The sequence shown here is derived from an EMBL/GenBank/DDBJ whole genome shotgun (WGS) entry which is preliminary data.</text>
</comment>
<keyword evidence="2" id="KW-0238">DNA-binding</keyword>
<keyword evidence="3" id="KW-0804">Transcription</keyword>
<proteinExistence type="predicted"/>
<dbReference type="RefSeq" id="WP_134566752.1">
    <property type="nucleotide sequence ID" value="NZ_SOFP01000042.1"/>
</dbReference>
<evidence type="ECO:0000256" key="1">
    <source>
        <dbReference type="ARBA" id="ARBA00023015"/>
    </source>
</evidence>
<dbReference type="SUPFAM" id="SSF46785">
    <property type="entry name" value="Winged helix' DNA-binding domain"/>
    <property type="match status" value="1"/>
</dbReference>
<dbReference type="InterPro" id="IPR036388">
    <property type="entry name" value="WH-like_DNA-bd_sf"/>
</dbReference>
<keyword evidence="6" id="KW-1185">Reference proteome</keyword>
<evidence type="ECO:0000313" key="5">
    <source>
        <dbReference type="EMBL" id="TFC16262.1"/>
    </source>
</evidence>
<dbReference type="InterPro" id="IPR000835">
    <property type="entry name" value="HTH_MarR-typ"/>
</dbReference>
<dbReference type="EMBL" id="SOFP01000042">
    <property type="protein sequence ID" value="TFC16262.1"/>
    <property type="molecule type" value="Genomic_DNA"/>
</dbReference>
<protein>
    <submittedName>
        <fullName evidence="5">MarR family transcriptional regulator</fullName>
    </submittedName>
</protein>
<evidence type="ECO:0000256" key="2">
    <source>
        <dbReference type="ARBA" id="ARBA00023125"/>
    </source>
</evidence>
<evidence type="ECO:0000256" key="3">
    <source>
        <dbReference type="ARBA" id="ARBA00023163"/>
    </source>
</evidence>
<dbReference type="Pfam" id="PF01047">
    <property type="entry name" value="MarR"/>
    <property type="match status" value="1"/>
</dbReference>
<dbReference type="Proteomes" id="UP000298412">
    <property type="component" value="Unassembled WGS sequence"/>
</dbReference>
<dbReference type="GO" id="GO:0006950">
    <property type="term" value="P:response to stress"/>
    <property type="evidence" value="ECO:0007669"/>
    <property type="project" value="TreeGrafter"/>
</dbReference>
<dbReference type="GO" id="GO:0003700">
    <property type="term" value="F:DNA-binding transcription factor activity"/>
    <property type="evidence" value="ECO:0007669"/>
    <property type="project" value="InterPro"/>
</dbReference>
<dbReference type="AlphaFoldDB" id="A0A4R8WV18"/>
<dbReference type="GO" id="GO:0003677">
    <property type="term" value="F:DNA binding"/>
    <property type="evidence" value="ECO:0007669"/>
    <property type="project" value="UniProtKB-KW"/>
</dbReference>
<dbReference type="PANTHER" id="PTHR33164">
    <property type="entry name" value="TRANSCRIPTIONAL REGULATOR, MARR FAMILY"/>
    <property type="match status" value="1"/>
</dbReference>
<keyword evidence="1" id="KW-0805">Transcription regulation</keyword>
<reference evidence="5 6" key="1">
    <citation type="submission" date="2019-03" db="EMBL/GenBank/DDBJ databases">
        <title>Genomics of glacier-inhabiting Cryobacterium strains.</title>
        <authorList>
            <person name="Liu Q."/>
            <person name="Xin Y.-H."/>
        </authorList>
    </citation>
    <scope>NUCLEOTIDE SEQUENCE [LARGE SCALE GENOMIC DNA]</scope>
    <source>
        <strain evidence="5 6">MDT1-3</strain>
    </source>
</reference>
<dbReference type="InterPro" id="IPR039422">
    <property type="entry name" value="MarR/SlyA-like"/>
</dbReference>
<sequence>MTPSLETAYPEALESPGLALWRVTNAWQRHIRAVLAPHDLTHVQFVLLASLTWMDRSEAVTQRDLAAHASTDVMMTSQVIRTLEAKGYIRRAPHPTDGRAVTLTPTPEGIALANRANTDVEAADRTYFEALDPVARQSFIRHLRTLDQRPIRDNQH</sequence>
<evidence type="ECO:0000259" key="4">
    <source>
        <dbReference type="PROSITE" id="PS50995"/>
    </source>
</evidence>
<dbReference type="PROSITE" id="PS50995">
    <property type="entry name" value="HTH_MARR_2"/>
    <property type="match status" value="1"/>
</dbReference>
<dbReference type="Gene3D" id="1.10.10.10">
    <property type="entry name" value="Winged helix-like DNA-binding domain superfamily/Winged helix DNA-binding domain"/>
    <property type="match status" value="1"/>
</dbReference>
<evidence type="ECO:0000313" key="6">
    <source>
        <dbReference type="Proteomes" id="UP000298412"/>
    </source>
</evidence>
<gene>
    <name evidence="5" type="ORF">E3O19_07755</name>
</gene>
<dbReference type="OrthoDB" id="162531at2"/>
<dbReference type="PANTHER" id="PTHR33164:SF64">
    <property type="entry name" value="TRANSCRIPTIONAL REGULATOR SLYA"/>
    <property type="match status" value="1"/>
</dbReference>
<dbReference type="InterPro" id="IPR036390">
    <property type="entry name" value="WH_DNA-bd_sf"/>
</dbReference>
<dbReference type="SMART" id="SM00347">
    <property type="entry name" value="HTH_MARR"/>
    <property type="match status" value="1"/>
</dbReference>